<evidence type="ECO:0000313" key="5">
    <source>
        <dbReference type="EMBL" id="KAK7867245.1"/>
    </source>
</evidence>
<keyword evidence="2" id="KW-0677">Repeat</keyword>
<feature type="domain" description="WD repeat-containing protein 54 beta-propeller" evidence="4">
    <location>
        <begin position="8"/>
        <end position="324"/>
    </location>
</feature>
<dbReference type="GO" id="GO:0016593">
    <property type="term" value="C:Cdc73/Paf1 complex"/>
    <property type="evidence" value="ECO:0007669"/>
    <property type="project" value="TreeGrafter"/>
</dbReference>
<evidence type="ECO:0000313" key="6">
    <source>
        <dbReference type="Proteomes" id="UP001378592"/>
    </source>
</evidence>
<dbReference type="PROSITE" id="PS50082">
    <property type="entry name" value="WD_REPEATS_2"/>
    <property type="match status" value="2"/>
</dbReference>
<dbReference type="EMBL" id="JAZDUA010000124">
    <property type="protein sequence ID" value="KAK7867245.1"/>
    <property type="molecule type" value="Genomic_DNA"/>
</dbReference>
<dbReference type="PANTHER" id="PTHR44090">
    <property type="entry name" value="WD REPEAT-CONTAINING PROTEIN 61"/>
    <property type="match status" value="1"/>
</dbReference>
<dbReference type="InterPro" id="IPR049546">
    <property type="entry name" value="WDR54_beta_prop"/>
</dbReference>
<keyword evidence="1 3" id="KW-0853">WD repeat</keyword>
<dbReference type="InterPro" id="IPR036322">
    <property type="entry name" value="WD40_repeat_dom_sf"/>
</dbReference>
<evidence type="ECO:0000256" key="2">
    <source>
        <dbReference type="ARBA" id="ARBA00022737"/>
    </source>
</evidence>
<dbReference type="InterPro" id="IPR051510">
    <property type="entry name" value="SKI8"/>
</dbReference>
<dbReference type="PANTHER" id="PTHR44090:SF1">
    <property type="entry name" value="SUPERKILLER COMPLEX PROTEIN 8"/>
    <property type="match status" value="1"/>
</dbReference>
<evidence type="ECO:0000259" key="4">
    <source>
        <dbReference type="Pfam" id="PF21031"/>
    </source>
</evidence>
<name>A0AAN9VSE2_9ORTH</name>
<accession>A0AAN9VSE2</accession>
<dbReference type="Gene3D" id="2.130.10.10">
    <property type="entry name" value="YVTN repeat-like/Quinoprotein amine dehydrogenase"/>
    <property type="match status" value="1"/>
</dbReference>
<dbReference type="Proteomes" id="UP001378592">
    <property type="component" value="Unassembled WGS sequence"/>
</dbReference>
<keyword evidence="6" id="KW-1185">Reference proteome</keyword>
<dbReference type="SMART" id="SM00320">
    <property type="entry name" value="WD40"/>
    <property type="match status" value="4"/>
</dbReference>
<dbReference type="AlphaFoldDB" id="A0AAN9VSE2"/>
<feature type="repeat" description="WD" evidence="3">
    <location>
        <begin position="244"/>
        <end position="285"/>
    </location>
</feature>
<proteinExistence type="predicted"/>
<dbReference type="Pfam" id="PF21031">
    <property type="entry name" value="WDR54"/>
    <property type="match status" value="1"/>
</dbReference>
<evidence type="ECO:0000256" key="1">
    <source>
        <dbReference type="ARBA" id="ARBA00022574"/>
    </source>
</evidence>
<evidence type="ECO:0000256" key="3">
    <source>
        <dbReference type="PROSITE-ProRule" id="PRU00221"/>
    </source>
</evidence>
<protein>
    <recommendedName>
        <fullName evidence="4">WD repeat-containing protein 54 beta-propeller domain-containing protein</fullName>
    </recommendedName>
</protein>
<dbReference type="InterPro" id="IPR001680">
    <property type="entry name" value="WD40_rpt"/>
</dbReference>
<gene>
    <name evidence="5" type="ORF">R5R35_000236</name>
</gene>
<feature type="repeat" description="WD" evidence="3">
    <location>
        <begin position="161"/>
        <end position="195"/>
    </location>
</feature>
<dbReference type="InterPro" id="IPR015943">
    <property type="entry name" value="WD40/YVTN_repeat-like_dom_sf"/>
</dbReference>
<comment type="caution">
    <text evidence="5">The sequence shown here is derived from an EMBL/GenBank/DDBJ whole genome shotgun (WGS) entry which is preliminary data.</text>
</comment>
<dbReference type="SUPFAM" id="SSF50978">
    <property type="entry name" value="WD40 repeat-like"/>
    <property type="match status" value="1"/>
</dbReference>
<reference evidence="5 6" key="1">
    <citation type="submission" date="2024-03" db="EMBL/GenBank/DDBJ databases">
        <title>The genome assembly and annotation of the cricket Gryllus longicercus Weissman &amp; Gray.</title>
        <authorList>
            <person name="Szrajer S."/>
            <person name="Gray D."/>
            <person name="Ylla G."/>
        </authorList>
    </citation>
    <scope>NUCLEOTIDE SEQUENCE [LARGE SCALE GENOMIC DNA]</scope>
    <source>
        <strain evidence="5">DAG 2021-001</strain>
        <tissue evidence="5">Whole body minus gut</tissue>
    </source>
</reference>
<sequence length="325" mass="35498">MYDKANKLLLVTTASAVPNNLAIQTLGKSSQSFAIGVIHGGYVNVVPIREGEIRSKYIPCVEPGTRPRHVTTTVTQVKWFCVQGTQILAITSTLGLHVYDDEGRKCLFTHSCSDSHGSTDSFARGLALVNGERLCVGNSSGSIRIFKIPSDVSDYLHLEKLSSHNKAITDIACNESQDIMVSADDSGCLLLWNVKDTIECITTITGRGFPCTSIQMWKSLILAAYGSGHIRMFDFKTSRLLTEVAAHARWITGIDLAPGRGLLLSVSEDSFAKIWTIDSEEKLILHKYTAAVENKMLVGGKFLNSYGTEFCVSAYDANDVICFSV</sequence>
<organism evidence="5 6">
    <name type="scientific">Gryllus longicercus</name>
    <dbReference type="NCBI Taxonomy" id="2509291"/>
    <lineage>
        <taxon>Eukaryota</taxon>
        <taxon>Metazoa</taxon>
        <taxon>Ecdysozoa</taxon>
        <taxon>Arthropoda</taxon>
        <taxon>Hexapoda</taxon>
        <taxon>Insecta</taxon>
        <taxon>Pterygota</taxon>
        <taxon>Neoptera</taxon>
        <taxon>Polyneoptera</taxon>
        <taxon>Orthoptera</taxon>
        <taxon>Ensifera</taxon>
        <taxon>Gryllidea</taxon>
        <taxon>Grylloidea</taxon>
        <taxon>Gryllidae</taxon>
        <taxon>Gryllinae</taxon>
        <taxon>Gryllus</taxon>
    </lineage>
</organism>